<evidence type="ECO:0000313" key="10">
    <source>
        <dbReference type="Proteomes" id="UP000229307"/>
    </source>
</evidence>
<dbReference type="InterPro" id="IPR011270">
    <property type="entry name" value="Pur_Nuc_Pase_Ino/Guo-sp"/>
</dbReference>
<comment type="subunit">
    <text evidence="3">Homotrimer.</text>
</comment>
<dbReference type="PANTHER" id="PTHR11904">
    <property type="entry name" value="METHYLTHIOADENOSINE/PURINE NUCLEOSIDE PHOSPHORYLASE"/>
    <property type="match status" value="1"/>
</dbReference>
<dbReference type="InterPro" id="IPR035994">
    <property type="entry name" value="Nucleoside_phosphorylase_sf"/>
</dbReference>
<dbReference type="PANTHER" id="PTHR11904:SF9">
    <property type="entry name" value="PURINE NUCLEOSIDE PHOSPHORYLASE-RELATED"/>
    <property type="match status" value="1"/>
</dbReference>
<evidence type="ECO:0000313" key="9">
    <source>
        <dbReference type="EMBL" id="PIZ18257.1"/>
    </source>
</evidence>
<dbReference type="GO" id="GO:0009116">
    <property type="term" value="P:nucleoside metabolic process"/>
    <property type="evidence" value="ECO:0007669"/>
    <property type="project" value="InterPro"/>
</dbReference>
<dbReference type="PIRSF" id="PIRSF000477">
    <property type="entry name" value="PurNPase"/>
    <property type="match status" value="1"/>
</dbReference>
<feature type="domain" description="Nucleoside phosphorylase" evidence="8">
    <location>
        <begin position="26"/>
        <end position="272"/>
    </location>
</feature>
<comment type="caution">
    <text evidence="9">The sequence shown here is derived from an EMBL/GenBank/DDBJ whole genome shotgun (WGS) entry which is preliminary data.</text>
</comment>
<keyword evidence="5 7" id="KW-0328">Glycosyltransferase</keyword>
<evidence type="ECO:0000256" key="7">
    <source>
        <dbReference type="PIRNR" id="PIRNR000477"/>
    </source>
</evidence>
<evidence type="ECO:0000256" key="5">
    <source>
        <dbReference type="ARBA" id="ARBA00022676"/>
    </source>
</evidence>
<dbReference type="Gene3D" id="3.40.50.1580">
    <property type="entry name" value="Nucleoside phosphorylase domain"/>
    <property type="match status" value="1"/>
</dbReference>
<dbReference type="FunFam" id="3.40.50.1580:FF:000010">
    <property type="entry name" value="Purine nucleoside phosphorylase"/>
    <property type="match status" value="1"/>
</dbReference>
<reference evidence="10" key="1">
    <citation type="submission" date="2017-09" db="EMBL/GenBank/DDBJ databases">
        <title>Depth-based differentiation of microbial function through sediment-hosted aquifers and enrichment of novel symbionts in the deep terrestrial subsurface.</title>
        <authorList>
            <person name="Probst A.J."/>
            <person name="Ladd B."/>
            <person name="Jarett J.K."/>
            <person name="Geller-Mcgrath D.E."/>
            <person name="Sieber C.M.K."/>
            <person name="Emerson J.B."/>
            <person name="Anantharaman K."/>
            <person name="Thomas B.C."/>
            <person name="Malmstrom R."/>
            <person name="Stieglmeier M."/>
            <person name="Klingl A."/>
            <person name="Woyke T."/>
            <person name="Ryan C.M."/>
            <person name="Banfield J.F."/>
        </authorList>
    </citation>
    <scope>NUCLEOTIDE SEQUENCE [LARGE SCALE GENOMIC DNA]</scope>
</reference>
<evidence type="ECO:0000256" key="3">
    <source>
        <dbReference type="ARBA" id="ARBA00011233"/>
    </source>
</evidence>
<keyword evidence="6 7" id="KW-0808">Transferase</keyword>
<dbReference type="InterPro" id="IPR011268">
    <property type="entry name" value="Purine_phosphorylase"/>
</dbReference>
<evidence type="ECO:0000256" key="1">
    <source>
        <dbReference type="ARBA" id="ARBA00005058"/>
    </source>
</evidence>
<dbReference type="GO" id="GO:0005737">
    <property type="term" value="C:cytoplasm"/>
    <property type="evidence" value="ECO:0007669"/>
    <property type="project" value="TreeGrafter"/>
</dbReference>
<dbReference type="InterPro" id="IPR000845">
    <property type="entry name" value="Nucleoside_phosphorylase_d"/>
</dbReference>
<organism evidence="9 10">
    <name type="scientific">Candidatus Desantisbacteria bacterium CG_4_10_14_0_8_um_filter_48_22</name>
    <dbReference type="NCBI Taxonomy" id="1974543"/>
    <lineage>
        <taxon>Bacteria</taxon>
        <taxon>Candidatus Desantisiibacteriota</taxon>
    </lineage>
</organism>
<comment type="similarity">
    <text evidence="2 7">Belongs to the PNP/MTAP phosphorylase family.</text>
</comment>
<dbReference type="CDD" id="cd09009">
    <property type="entry name" value="PNP-EcPNPII_like"/>
    <property type="match status" value="1"/>
</dbReference>
<name>A0A2M7SFE8_9BACT</name>
<gene>
    <name evidence="9" type="ORF">COY52_00390</name>
</gene>
<dbReference type="InterPro" id="IPR018099">
    <property type="entry name" value="Purine_phosphorylase-2_CS"/>
</dbReference>
<evidence type="ECO:0000256" key="4">
    <source>
        <dbReference type="ARBA" id="ARBA00022553"/>
    </source>
</evidence>
<dbReference type="UniPathway" id="UPA00606"/>
<accession>A0A2M7SFE8</accession>
<proteinExistence type="inferred from homology"/>
<evidence type="ECO:0000256" key="6">
    <source>
        <dbReference type="ARBA" id="ARBA00022679"/>
    </source>
</evidence>
<dbReference type="AlphaFoldDB" id="A0A2M7SFE8"/>
<protein>
    <recommendedName>
        <fullName evidence="7">Purine nucleoside phosphorylase</fullName>
        <ecNumber evidence="7">2.4.2.1</ecNumber>
    </recommendedName>
    <alternativeName>
        <fullName evidence="7">Inosine-guanosine phosphorylase</fullName>
    </alternativeName>
</protein>
<dbReference type="GO" id="GO:0004731">
    <property type="term" value="F:purine-nucleoside phosphorylase activity"/>
    <property type="evidence" value="ECO:0007669"/>
    <property type="project" value="UniProtKB-EC"/>
</dbReference>
<comment type="pathway">
    <text evidence="1 7">Purine metabolism; purine nucleoside salvage.</text>
</comment>
<dbReference type="NCBIfam" id="TIGR01697">
    <property type="entry name" value="PNPH-PUNA-XAPA"/>
    <property type="match status" value="1"/>
</dbReference>
<dbReference type="NCBIfam" id="TIGR01700">
    <property type="entry name" value="PNPH"/>
    <property type="match status" value="1"/>
</dbReference>
<dbReference type="Proteomes" id="UP000229307">
    <property type="component" value="Unassembled WGS sequence"/>
</dbReference>
<evidence type="ECO:0000256" key="2">
    <source>
        <dbReference type="ARBA" id="ARBA00006751"/>
    </source>
</evidence>
<comment type="function">
    <text evidence="7">The purine nucleoside phosphorylases catalyze the phosphorolytic breakdown of the N-glycosidic bond in the beta-(deoxy)ribonucleoside molecules, with the formation of the corresponding free purine bases and pentose-1-phosphate.</text>
</comment>
<sequence>MSQLKDKVEEAAKHIISKSGTFGPQIGIILGTGLGSLAGRIEKPVKIPYDEIPHFPSTTIEWHKGQLVLGNLGGKKVVAMEGRFHYYEGFSVEQITFPIRVMKALGIKILVESNAAGGLNPQFSLGDLMIITDHINLMGMNPLVGPNDDSLGPRFPDMYNTYNTELIRLTEEVARDEKIKVCKGVYVGVTGPNLETAAEYRFFRMIGADAVGMSTVPEVIVAKHCGLKVLGITCVTDRCLPDALAPANIEEILKTAAKAEPILTQLVARTIEKI</sequence>
<dbReference type="Pfam" id="PF01048">
    <property type="entry name" value="PNP_UDP_1"/>
    <property type="match status" value="1"/>
</dbReference>
<dbReference type="PROSITE" id="PS01240">
    <property type="entry name" value="PNP_MTAP_2"/>
    <property type="match status" value="1"/>
</dbReference>
<dbReference type="NCBIfam" id="NF006054">
    <property type="entry name" value="PRK08202.1"/>
    <property type="match status" value="1"/>
</dbReference>
<dbReference type="SUPFAM" id="SSF53167">
    <property type="entry name" value="Purine and uridine phosphorylases"/>
    <property type="match status" value="1"/>
</dbReference>
<dbReference type="EMBL" id="PFMR01000014">
    <property type="protein sequence ID" value="PIZ18257.1"/>
    <property type="molecule type" value="Genomic_DNA"/>
</dbReference>
<evidence type="ECO:0000259" key="8">
    <source>
        <dbReference type="Pfam" id="PF01048"/>
    </source>
</evidence>
<dbReference type="EC" id="2.4.2.1" evidence="7"/>
<keyword evidence="4" id="KW-0597">Phosphoprotein</keyword>